<dbReference type="SMR" id="A0A2J8PGT0"/>
<proteinExistence type="predicted"/>
<name>A0A2J8PGT0_PANTR</name>
<sequence length="44" mass="4816">MANIAVQRIKREFKEVLKSEEGSCNDSPHGIIVIASTIGSCRAR</sequence>
<dbReference type="AlphaFoldDB" id="A0A2J8PGT0"/>
<gene>
    <name evidence="1" type="ORF">CK820_G0003741</name>
</gene>
<reference evidence="1 2" key="1">
    <citation type="submission" date="2017-12" db="EMBL/GenBank/DDBJ databases">
        <title>High-resolution comparative analysis of great ape genomes.</title>
        <authorList>
            <person name="Pollen A."/>
            <person name="Hastie A."/>
            <person name="Hormozdiari F."/>
            <person name="Dougherty M."/>
            <person name="Liu R."/>
            <person name="Chaisson M."/>
            <person name="Hoppe E."/>
            <person name="Hill C."/>
            <person name="Pang A."/>
            <person name="Hillier L."/>
            <person name="Baker C."/>
            <person name="Armstrong J."/>
            <person name="Shendure J."/>
            <person name="Paten B."/>
            <person name="Wilson R."/>
            <person name="Chao H."/>
            <person name="Schneider V."/>
            <person name="Ventura M."/>
            <person name="Kronenberg Z."/>
            <person name="Murali S."/>
            <person name="Gordon D."/>
            <person name="Cantsilieris S."/>
            <person name="Munson K."/>
            <person name="Nelson B."/>
            <person name="Raja A."/>
            <person name="Underwood J."/>
            <person name="Diekhans M."/>
            <person name="Fiddes I."/>
            <person name="Haussler D."/>
            <person name="Eichler E."/>
        </authorList>
    </citation>
    <scope>NUCLEOTIDE SEQUENCE [LARGE SCALE GENOMIC DNA]</scope>
    <source>
        <strain evidence="1">Yerkes chimp pedigree #C0471</strain>
    </source>
</reference>
<evidence type="ECO:0000313" key="2">
    <source>
        <dbReference type="Proteomes" id="UP000236370"/>
    </source>
</evidence>
<organism evidence="1 2">
    <name type="scientific">Pan troglodytes</name>
    <name type="common">Chimpanzee</name>
    <dbReference type="NCBI Taxonomy" id="9598"/>
    <lineage>
        <taxon>Eukaryota</taxon>
        <taxon>Metazoa</taxon>
        <taxon>Chordata</taxon>
        <taxon>Craniata</taxon>
        <taxon>Vertebrata</taxon>
        <taxon>Euteleostomi</taxon>
        <taxon>Mammalia</taxon>
        <taxon>Eutheria</taxon>
        <taxon>Euarchontoglires</taxon>
        <taxon>Primates</taxon>
        <taxon>Haplorrhini</taxon>
        <taxon>Catarrhini</taxon>
        <taxon>Hominidae</taxon>
        <taxon>Pan</taxon>
    </lineage>
</organism>
<protein>
    <submittedName>
        <fullName evidence="1">UBE2K isoform 5</fullName>
    </submittedName>
</protein>
<dbReference type="Proteomes" id="UP000236370">
    <property type="component" value="Unassembled WGS sequence"/>
</dbReference>
<dbReference type="EMBL" id="NBAG03000215">
    <property type="protein sequence ID" value="PNI83229.1"/>
    <property type="molecule type" value="Genomic_DNA"/>
</dbReference>
<accession>A0A2J8PGT0</accession>
<evidence type="ECO:0000313" key="1">
    <source>
        <dbReference type="EMBL" id="PNI83229.1"/>
    </source>
</evidence>
<comment type="caution">
    <text evidence="1">The sequence shown here is derived from an EMBL/GenBank/DDBJ whole genome shotgun (WGS) entry which is preliminary data.</text>
</comment>